<dbReference type="PANTHER" id="PTHR35309:SF4">
    <property type="entry name" value="TOCOPHEROL CYCLASE"/>
    <property type="match status" value="1"/>
</dbReference>
<dbReference type="AlphaFoldDB" id="D9R7D7"/>
<protein>
    <recommendedName>
        <fullName evidence="3">Tocopherol cyclase</fullName>
    </recommendedName>
</protein>
<dbReference type="Pfam" id="PF14249">
    <property type="entry name" value="Tocopherol_cycl"/>
    <property type="match status" value="1"/>
</dbReference>
<dbReference type="HOGENOM" id="CLU_053973_0_0_9"/>
<gene>
    <name evidence="1" type="ordered locus">Closa_1049</name>
</gene>
<reference evidence="1" key="1">
    <citation type="submission" date="2010-07" db="EMBL/GenBank/DDBJ databases">
        <title>Complete sequence of Clostridium saccharolyticum WM1.</title>
        <authorList>
            <consortium name="US DOE Joint Genome Institute"/>
            <person name="Lucas S."/>
            <person name="Copeland A."/>
            <person name="Lapidus A."/>
            <person name="Cheng J.-F."/>
            <person name="Bruce D."/>
            <person name="Goodwin L."/>
            <person name="Pitluck S."/>
            <person name="Chertkov O."/>
            <person name="Detter J.C."/>
            <person name="Han C."/>
            <person name="Tapia R."/>
            <person name="Land M."/>
            <person name="Hauser L."/>
            <person name="Chang Y.-J."/>
            <person name="Jeffries C."/>
            <person name="Kyrpides N."/>
            <person name="Ivanova N."/>
            <person name="Mikhailova N."/>
            <person name="Mouttaki H."/>
            <person name="Lin L."/>
            <person name="Zhou J."/>
            <person name="Hemme C.L."/>
            <person name="Woyke T."/>
        </authorList>
    </citation>
    <scope>NUCLEOTIDE SEQUENCE [LARGE SCALE GENOMIC DNA]</scope>
    <source>
        <strain evidence="1">WM1</strain>
    </source>
</reference>
<evidence type="ECO:0000313" key="1">
    <source>
        <dbReference type="EMBL" id="ADL03666.1"/>
    </source>
</evidence>
<dbReference type="eggNOG" id="ENOG502Z7HP">
    <property type="taxonomic scope" value="Bacteria"/>
</dbReference>
<name>D9R7D7_LACSW</name>
<dbReference type="PANTHER" id="PTHR35309">
    <property type="match status" value="1"/>
</dbReference>
<evidence type="ECO:0008006" key="3">
    <source>
        <dbReference type="Google" id="ProtNLM"/>
    </source>
</evidence>
<sequence>MSDYRNKHWGNKIIKLLRNGCSSFPKRIKYFEGWYFKHQNADAVLALIPGHSIDEKGRKHPFLQIIWNENSYTLDFSEEDYLSDRKRRRIILGNNLFSPEGVKLDIQSKEITIQGIIRYGSFSPIAYSIMGPFQWVPFMECSHEIISMAHDLKGSLKVNGKLLDFNGEKGYIEGDKGRSFPRDYLWLQCNRFPQEASVMVSIAHIPFIGHSFQGCICVIQYQGEEFRFATYLGVKVVCKRETAVILRQGEYTFKIFLSNRNRKKTARFSHSLLAPDQGRMVRFIKEEHLLLGRFLLYKGESLIFDLTSDHVSFEYVPEPEYQ</sequence>
<dbReference type="InterPro" id="IPR025893">
    <property type="entry name" value="Tocopherol_cyclase"/>
</dbReference>
<dbReference type="OrthoDB" id="9772627at2"/>
<dbReference type="RefSeq" id="WP_013271761.1">
    <property type="nucleotide sequence ID" value="NC_014376.1"/>
</dbReference>
<dbReference type="Proteomes" id="UP000001662">
    <property type="component" value="Chromosome"/>
</dbReference>
<keyword evidence="2" id="KW-1185">Reference proteome</keyword>
<dbReference type="EMBL" id="CP002109">
    <property type="protein sequence ID" value="ADL03666.1"/>
    <property type="molecule type" value="Genomic_DNA"/>
</dbReference>
<proteinExistence type="predicted"/>
<organism evidence="1 2">
    <name type="scientific">Lacrimispora saccharolytica (strain ATCC 35040 / DSM 2544 / NRCC 2533 / WM1)</name>
    <name type="common">Clostridium saccharolyticum</name>
    <dbReference type="NCBI Taxonomy" id="610130"/>
    <lineage>
        <taxon>Bacteria</taxon>
        <taxon>Bacillati</taxon>
        <taxon>Bacillota</taxon>
        <taxon>Clostridia</taxon>
        <taxon>Lachnospirales</taxon>
        <taxon>Lachnospiraceae</taxon>
        <taxon>Lacrimispora</taxon>
    </lineage>
</organism>
<dbReference type="STRING" id="610130.Closa_1049"/>
<dbReference type="PaxDb" id="610130-Closa_1049"/>
<accession>D9R7D7</accession>
<evidence type="ECO:0000313" key="2">
    <source>
        <dbReference type="Proteomes" id="UP000001662"/>
    </source>
</evidence>
<dbReference type="GO" id="GO:0009976">
    <property type="term" value="F:tocopherol cyclase activity"/>
    <property type="evidence" value="ECO:0007669"/>
    <property type="project" value="InterPro"/>
</dbReference>
<dbReference type="KEGG" id="csh:Closa_1049"/>